<reference evidence="3 4" key="1">
    <citation type="journal article" date="2023" name="G3 (Bethesda)">
        <title>A chromosome-length genome assembly and annotation of blackberry (Rubus argutus, cv. 'Hillquist').</title>
        <authorList>
            <person name="Bruna T."/>
            <person name="Aryal R."/>
            <person name="Dudchenko O."/>
            <person name="Sargent D.J."/>
            <person name="Mead D."/>
            <person name="Buti M."/>
            <person name="Cavallini A."/>
            <person name="Hytonen T."/>
            <person name="Andres J."/>
            <person name="Pham M."/>
            <person name="Weisz D."/>
            <person name="Mascagni F."/>
            <person name="Usai G."/>
            <person name="Natali L."/>
            <person name="Bassil N."/>
            <person name="Fernandez G.E."/>
            <person name="Lomsadze A."/>
            <person name="Armour M."/>
            <person name="Olukolu B."/>
            <person name="Poorten T."/>
            <person name="Britton C."/>
            <person name="Davik J."/>
            <person name="Ashrafi H."/>
            <person name="Aiden E.L."/>
            <person name="Borodovsky M."/>
            <person name="Worthington M."/>
        </authorList>
    </citation>
    <scope>NUCLEOTIDE SEQUENCE [LARGE SCALE GENOMIC DNA]</scope>
    <source>
        <strain evidence="3">PI 553951</strain>
    </source>
</reference>
<organism evidence="3 4">
    <name type="scientific">Rubus argutus</name>
    <name type="common">Southern blackberry</name>
    <dbReference type="NCBI Taxonomy" id="59490"/>
    <lineage>
        <taxon>Eukaryota</taxon>
        <taxon>Viridiplantae</taxon>
        <taxon>Streptophyta</taxon>
        <taxon>Embryophyta</taxon>
        <taxon>Tracheophyta</taxon>
        <taxon>Spermatophyta</taxon>
        <taxon>Magnoliopsida</taxon>
        <taxon>eudicotyledons</taxon>
        <taxon>Gunneridae</taxon>
        <taxon>Pentapetalae</taxon>
        <taxon>rosids</taxon>
        <taxon>fabids</taxon>
        <taxon>Rosales</taxon>
        <taxon>Rosaceae</taxon>
        <taxon>Rosoideae</taxon>
        <taxon>Rosoideae incertae sedis</taxon>
        <taxon>Rubus</taxon>
    </lineage>
</organism>
<feature type="repeat" description="PPR" evidence="2">
    <location>
        <begin position="54"/>
        <end position="88"/>
    </location>
</feature>
<feature type="repeat" description="PPR" evidence="2">
    <location>
        <begin position="19"/>
        <end position="53"/>
    </location>
</feature>
<dbReference type="Pfam" id="PF13041">
    <property type="entry name" value="PPR_2"/>
    <property type="match status" value="1"/>
</dbReference>
<dbReference type="Pfam" id="PF01535">
    <property type="entry name" value="PPR"/>
    <property type="match status" value="2"/>
</dbReference>
<dbReference type="Gene3D" id="1.25.40.10">
    <property type="entry name" value="Tetratricopeptide repeat domain"/>
    <property type="match status" value="2"/>
</dbReference>
<gene>
    <name evidence="3" type="ORF">M0R45_013670</name>
</gene>
<dbReference type="AlphaFoldDB" id="A0AAW1XJ73"/>
<sequence length="236" mass="26902">MDEAKRFMEECLNKGCAVNVVNFTTVIHGYCQKDDLEAALSLLDDMYLSNKHPDAVTYTTVINALGKKGRIQEATELMITMLGKGFDPTPVTYRTVIHWYCKMCRVDDLLKLMEKMFLRQNCKTAYNQVIEKLCSFGNFEEADKLLGKVLRTASKVDAKTCHVLMDGYLRNGSPLSAYKVACRMFNRNLIPDLKLCEKVTKRLMLEGNSKEADNLMLRFVERGCSISSQQQQHLES</sequence>
<dbReference type="Proteomes" id="UP001457282">
    <property type="component" value="Unassembled WGS sequence"/>
</dbReference>
<dbReference type="PROSITE" id="PS51375">
    <property type="entry name" value="PPR"/>
    <property type="match status" value="3"/>
</dbReference>
<evidence type="ECO:0000256" key="2">
    <source>
        <dbReference type="PROSITE-ProRule" id="PRU00708"/>
    </source>
</evidence>
<dbReference type="NCBIfam" id="TIGR00756">
    <property type="entry name" value="PPR"/>
    <property type="match status" value="4"/>
</dbReference>
<feature type="repeat" description="PPR" evidence="2">
    <location>
        <begin position="157"/>
        <end position="191"/>
    </location>
</feature>
<dbReference type="EMBL" id="JBEDUW010000003">
    <property type="protein sequence ID" value="KAK9936848.1"/>
    <property type="molecule type" value="Genomic_DNA"/>
</dbReference>
<evidence type="ECO:0008006" key="5">
    <source>
        <dbReference type="Google" id="ProtNLM"/>
    </source>
</evidence>
<dbReference type="PANTHER" id="PTHR47937">
    <property type="entry name" value="PLASTID TRANSCRIPTIONALLY ACTIVE CHROMOSOME 2-LIKE PROTEIN"/>
    <property type="match status" value="1"/>
</dbReference>
<dbReference type="Pfam" id="PF12854">
    <property type="entry name" value="PPR_1"/>
    <property type="match status" value="1"/>
</dbReference>
<evidence type="ECO:0000256" key="1">
    <source>
        <dbReference type="ARBA" id="ARBA00022737"/>
    </source>
</evidence>
<proteinExistence type="predicted"/>
<dbReference type="InterPro" id="IPR011990">
    <property type="entry name" value="TPR-like_helical_dom_sf"/>
</dbReference>
<protein>
    <recommendedName>
        <fullName evidence="5">Pentatricopeptide repeat-containing protein</fullName>
    </recommendedName>
</protein>
<dbReference type="PANTHER" id="PTHR47937:SF2">
    <property type="entry name" value="PENTATRICOPEPTIDE (PPR) REPEAT-CONTAINING PROTEIN, PF01535'-RELATED"/>
    <property type="match status" value="1"/>
</dbReference>
<comment type="caution">
    <text evidence="3">The sequence shown here is derived from an EMBL/GenBank/DDBJ whole genome shotgun (WGS) entry which is preliminary data.</text>
</comment>
<name>A0AAW1XJ73_RUBAR</name>
<accession>A0AAW1XJ73</accession>
<evidence type="ECO:0000313" key="3">
    <source>
        <dbReference type="EMBL" id="KAK9936848.1"/>
    </source>
</evidence>
<evidence type="ECO:0000313" key="4">
    <source>
        <dbReference type="Proteomes" id="UP001457282"/>
    </source>
</evidence>
<dbReference type="InterPro" id="IPR052308">
    <property type="entry name" value="PPR_domain-containing"/>
</dbReference>
<dbReference type="InterPro" id="IPR002885">
    <property type="entry name" value="PPR_rpt"/>
</dbReference>
<keyword evidence="1" id="KW-0677">Repeat</keyword>
<keyword evidence="4" id="KW-1185">Reference proteome</keyword>